<accession>A0A099YCW6</accession>
<evidence type="ECO:0000313" key="3">
    <source>
        <dbReference type="Proteomes" id="UP000030001"/>
    </source>
</evidence>
<dbReference type="EMBL" id="JROC01000033">
    <property type="protein sequence ID" value="KGL66738.1"/>
    <property type="molecule type" value="Genomic_DNA"/>
</dbReference>
<reference evidence="2 3" key="1">
    <citation type="submission" date="2014-09" db="EMBL/GenBank/DDBJ databases">
        <title>Lactobacillus mucosae CRL573 Genome Sequencing.</title>
        <authorList>
            <person name="Bleckwedel J."/>
            <person name="Teran L.C."/>
            <person name="Bonacina J."/>
            <person name="Saavedra L."/>
            <person name="Mozzi F.B."/>
            <person name="Raya R.R."/>
        </authorList>
    </citation>
    <scope>NUCLEOTIDE SEQUENCE [LARGE SCALE GENOMIC DNA]</scope>
    <source>
        <strain evidence="2 3">CRL573</strain>
    </source>
</reference>
<sequence>MPIIVEIILFLAILALDHTLAGQTERFLDQLKQLNRPRYQSWLKLNAIFTGLNILLLILVGWQLFKGQYASACGISLIVLLGDTLKWHRIRQTVKN</sequence>
<keyword evidence="1" id="KW-0812">Transmembrane</keyword>
<protein>
    <submittedName>
        <fullName evidence="2">Uncharacterized protein</fullName>
    </submittedName>
</protein>
<dbReference type="Proteomes" id="UP000030001">
    <property type="component" value="Unassembled WGS sequence"/>
</dbReference>
<keyword evidence="1" id="KW-0472">Membrane</keyword>
<keyword evidence="1" id="KW-1133">Transmembrane helix</keyword>
<name>A0A099YCW6_LIMMU</name>
<feature type="transmembrane region" description="Helical" evidence="1">
    <location>
        <begin position="45"/>
        <end position="65"/>
    </location>
</feature>
<comment type="caution">
    <text evidence="2">The sequence shown here is derived from an EMBL/GenBank/DDBJ whole genome shotgun (WGS) entry which is preliminary data.</text>
</comment>
<proteinExistence type="predicted"/>
<dbReference type="AlphaFoldDB" id="A0A099YCW6"/>
<gene>
    <name evidence="2" type="ORF">LX03_06615</name>
</gene>
<evidence type="ECO:0000313" key="2">
    <source>
        <dbReference type="EMBL" id="KGL66738.1"/>
    </source>
</evidence>
<evidence type="ECO:0000256" key="1">
    <source>
        <dbReference type="SAM" id="Phobius"/>
    </source>
</evidence>
<organism evidence="2 3">
    <name type="scientific">Limosilactobacillus mucosae</name>
    <name type="common">Lactobacillus mucosae</name>
    <dbReference type="NCBI Taxonomy" id="97478"/>
    <lineage>
        <taxon>Bacteria</taxon>
        <taxon>Bacillati</taxon>
        <taxon>Bacillota</taxon>
        <taxon>Bacilli</taxon>
        <taxon>Lactobacillales</taxon>
        <taxon>Lactobacillaceae</taxon>
        <taxon>Limosilactobacillus</taxon>
    </lineage>
</organism>